<evidence type="ECO:0000313" key="2">
    <source>
        <dbReference type="Proteomes" id="UP000824120"/>
    </source>
</evidence>
<keyword evidence="2" id="KW-1185">Reference proteome</keyword>
<comment type="caution">
    <text evidence="1">The sequence shown here is derived from an EMBL/GenBank/DDBJ whole genome shotgun (WGS) entry which is preliminary data.</text>
</comment>
<dbReference type="Proteomes" id="UP000824120">
    <property type="component" value="Chromosome 4"/>
</dbReference>
<name>A0A9J5ZAZ0_SOLCO</name>
<accession>A0A9J5ZAZ0</accession>
<sequence length="121" mass="13890">MAFFFRAKHTRTLGKVMGLSQTQVQLLNKDVSNSATQDSIMNEHKKTQITYAKIKCALKDSSCDSSVSTNLMLTILASNESSNSTIVFKCPYTKNDSIFRQYFHCLKLWNQMQRSHSQRRT</sequence>
<proteinExistence type="predicted"/>
<protein>
    <submittedName>
        <fullName evidence="1">Uncharacterized protein</fullName>
    </submittedName>
</protein>
<gene>
    <name evidence="1" type="ORF">H5410_021306</name>
</gene>
<evidence type="ECO:0000313" key="1">
    <source>
        <dbReference type="EMBL" id="KAG5610025.1"/>
    </source>
</evidence>
<reference evidence="1 2" key="1">
    <citation type="submission" date="2020-09" db="EMBL/GenBank/DDBJ databases">
        <title>De no assembly of potato wild relative species, Solanum commersonii.</title>
        <authorList>
            <person name="Cho K."/>
        </authorList>
    </citation>
    <scope>NUCLEOTIDE SEQUENCE [LARGE SCALE GENOMIC DNA]</scope>
    <source>
        <strain evidence="1">LZ3.2</strain>
        <tissue evidence="1">Leaf</tissue>
    </source>
</reference>
<dbReference type="AlphaFoldDB" id="A0A9J5ZAZ0"/>
<organism evidence="1 2">
    <name type="scientific">Solanum commersonii</name>
    <name type="common">Commerson's wild potato</name>
    <name type="synonym">Commerson's nightshade</name>
    <dbReference type="NCBI Taxonomy" id="4109"/>
    <lineage>
        <taxon>Eukaryota</taxon>
        <taxon>Viridiplantae</taxon>
        <taxon>Streptophyta</taxon>
        <taxon>Embryophyta</taxon>
        <taxon>Tracheophyta</taxon>
        <taxon>Spermatophyta</taxon>
        <taxon>Magnoliopsida</taxon>
        <taxon>eudicotyledons</taxon>
        <taxon>Gunneridae</taxon>
        <taxon>Pentapetalae</taxon>
        <taxon>asterids</taxon>
        <taxon>lamiids</taxon>
        <taxon>Solanales</taxon>
        <taxon>Solanaceae</taxon>
        <taxon>Solanoideae</taxon>
        <taxon>Solaneae</taxon>
        <taxon>Solanum</taxon>
    </lineage>
</organism>
<dbReference type="EMBL" id="JACXVP010000004">
    <property type="protein sequence ID" value="KAG5610025.1"/>
    <property type="molecule type" value="Genomic_DNA"/>
</dbReference>